<feature type="domain" description="Quinolinate phosphoribosyl transferase C-terminal" evidence="6">
    <location>
        <begin position="106"/>
        <end position="276"/>
    </location>
</feature>
<evidence type="ECO:0000259" key="6">
    <source>
        <dbReference type="Pfam" id="PF01729"/>
    </source>
</evidence>
<comment type="similarity">
    <text evidence="1 5">Belongs to the NadC/ModD family.</text>
</comment>
<evidence type="ECO:0000256" key="2">
    <source>
        <dbReference type="ARBA" id="ARBA00019205"/>
    </source>
</evidence>
<dbReference type="InterPro" id="IPR013785">
    <property type="entry name" value="Aldolase_TIM"/>
</dbReference>
<keyword evidence="4 5" id="KW-0808">Transferase</keyword>
<evidence type="ECO:0000256" key="1">
    <source>
        <dbReference type="ARBA" id="ARBA00009400"/>
    </source>
</evidence>
<dbReference type="AlphaFoldDB" id="A0A1T4QYE8"/>
<dbReference type="CDD" id="cd01573">
    <property type="entry name" value="modD_like"/>
    <property type="match status" value="1"/>
</dbReference>
<dbReference type="GO" id="GO:0009435">
    <property type="term" value="P:NAD+ biosynthetic process"/>
    <property type="evidence" value="ECO:0007669"/>
    <property type="project" value="InterPro"/>
</dbReference>
<keyword evidence="3 5" id="KW-0328">Glycosyltransferase</keyword>
<dbReference type="FunFam" id="3.20.20.70:FF:000030">
    <property type="entry name" value="Nicotinate-nucleotide pyrophosphorylase, carboxylating"/>
    <property type="match status" value="1"/>
</dbReference>
<evidence type="ECO:0000313" key="9">
    <source>
        <dbReference type="Proteomes" id="UP000191116"/>
    </source>
</evidence>
<evidence type="ECO:0000256" key="5">
    <source>
        <dbReference type="PIRNR" id="PIRNR006250"/>
    </source>
</evidence>
<name>A0A1T4QYE8_9GAMM</name>
<dbReference type="GO" id="GO:0004514">
    <property type="term" value="F:nicotinate-nucleotide diphosphorylase (carboxylating) activity"/>
    <property type="evidence" value="ECO:0007669"/>
    <property type="project" value="InterPro"/>
</dbReference>
<dbReference type="NCBIfam" id="TIGR01334">
    <property type="entry name" value="modD"/>
    <property type="match status" value="1"/>
</dbReference>
<gene>
    <name evidence="8" type="primary">nadC_1</name>
    <name evidence="8" type="ORF">CZ814_01134</name>
</gene>
<accession>A0A1T4QYE8</accession>
<evidence type="ECO:0000256" key="4">
    <source>
        <dbReference type="ARBA" id="ARBA00022679"/>
    </source>
</evidence>
<dbReference type="EMBL" id="FUWP01000004">
    <property type="protein sequence ID" value="SKA08819.1"/>
    <property type="molecule type" value="Genomic_DNA"/>
</dbReference>
<dbReference type="GO" id="GO:0034213">
    <property type="term" value="P:quinolinate catabolic process"/>
    <property type="evidence" value="ECO:0007669"/>
    <property type="project" value="TreeGrafter"/>
</dbReference>
<dbReference type="SUPFAM" id="SSF54675">
    <property type="entry name" value="Nicotinate/Quinolinate PRTase N-terminal domain-like"/>
    <property type="match status" value="1"/>
</dbReference>
<dbReference type="InterPro" id="IPR002638">
    <property type="entry name" value="Quinolinate_PRibosylTrfase_C"/>
</dbReference>
<evidence type="ECO:0000313" key="8">
    <source>
        <dbReference type="EMBL" id="SKA08819.1"/>
    </source>
</evidence>
<feature type="domain" description="Quinolinate phosphoribosyl transferase N-terminal" evidence="7">
    <location>
        <begin position="21"/>
        <end position="104"/>
    </location>
</feature>
<sequence>MLYFSDQELDALLLEDAYRGDLTTRTLGISKHMGKMVFKRKQAGRVAGIEIATALLIKLGLQPIIHVASGEDVTPNTVLIEVEGKAEQLHMGWKAVQLVLEWSCGVAQYTAAMVAQVKSINPHAIIACTRKSIPGTRKLATAAVLAGGGHIHRSGLSETILVFTNHRRLCAEPNNFELQINQLRQQAPENKITVEADTLDQVAAILKGAPDIIQLDKFTTEQVSQAIRQLTQSGSPTILSVAGGINISNAKQYAQTGVNLLITSAPYYAEPEDIKVIITPV</sequence>
<reference evidence="8 9" key="1">
    <citation type="submission" date="2017-02" db="EMBL/GenBank/DDBJ databases">
        <authorList>
            <person name="Peterson S.W."/>
        </authorList>
    </citation>
    <scope>NUCLEOTIDE SEQUENCE [LARGE SCALE GENOMIC DNA]</scope>
    <source>
        <strain evidence="8 9">CECT 9189</strain>
    </source>
</reference>
<dbReference type="Pfam" id="PF02749">
    <property type="entry name" value="QRPTase_N"/>
    <property type="match status" value="1"/>
</dbReference>
<dbReference type="Pfam" id="PF01729">
    <property type="entry name" value="QRPTase_C"/>
    <property type="match status" value="1"/>
</dbReference>
<dbReference type="InterPro" id="IPR027277">
    <property type="entry name" value="NadC/ModD"/>
</dbReference>
<proteinExistence type="inferred from homology"/>
<dbReference type="PANTHER" id="PTHR32179">
    <property type="entry name" value="NICOTINATE-NUCLEOTIDE PYROPHOSPHORYLASE [CARBOXYLATING]"/>
    <property type="match status" value="1"/>
</dbReference>
<dbReference type="Gene3D" id="3.20.20.70">
    <property type="entry name" value="Aldolase class I"/>
    <property type="match status" value="1"/>
</dbReference>
<protein>
    <recommendedName>
        <fullName evidence="2">Putative pyrophosphorylase ModD</fullName>
    </recommendedName>
</protein>
<dbReference type="GO" id="GO:0005737">
    <property type="term" value="C:cytoplasm"/>
    <property type="evidence" value="ECO:0007669"/>
    <property type="project" value="TreeGrafter"/>
</dbReference>
<organism evidence="8 9">
    <name type="scientific">Photobacterium toruni</name>
    <dbReference type="NCBI Taxonomy" id="1935446"/>
    <lineage>
        <taxon>Bacteria</taxon>
        <taxon>Pseudomonadati</taxon>
        <taxon>Pseudomonadota</taxon>
        <taxon>Gammaproteobacteria</taxon>
        <taxon>Vibrionales</taxon>
        <taxon>Vibrionaceae</taxon>
        <taxon>Photobacterium</taxon>
    </lineage>
</organism>
<dbReference type="InterPro" id="IPR036068">
    <property type="entry name" value="Nicotinate_pribotase-like_C"/>
</dbReference>
<dbReference type="InterPro" id="IPR006242">
    <property type="entry name" value="ModD"/>
</dbReference>
<evidence type="ECO:0000256" key="3">
    <source>
        <dbReference type="ARBA" id="ARBA00022676"/>
    </source>
</evidence>
<dbReference type="Gene3D" id="3.90.1170.20">
    <property type="entry name" value="Quinolinate phosphoribosyl transferase, N-terminal domain"/>
    <property type="match status" value="1"/>
</dbReference>
<dbReference type="PIRSF" id="PIRSF006250">
    <property type="entry name" value="NadC_ModD"/>
    <property type="match status" value="1"/>
</dbReference>
<dbReference type="RefSeq" id="WP_080174022.1">
    <property type="nucleotide sequence ID" value="NZ_AP024855.1"/>
</dbReference>
<dbReference type="SUPFAM" id="SSF51690">
    <property type="entry name" value="Nicotinate/Quinolinate PRTase C-terminal domain-like"/>
    <property type="match status" value="1"/>
</dbReference>
<dbReference type="PANTHER" id="PTHR32179:SF4">
    <property type="entry name" value="PYROPHOSPHORYLASE MODD-RELATED"/>
    <property type="match status" value="1"/>
</dbReference>
<dbReference type="InterPro" id="IPR037128">
    <property type="entry name" value="Quinolinate_PRibosylTase_N_sf"/>
</dbReference>
<dbReference type="OrthoDB" id="8216773at2"/>
<evidence type="ECO:0000259" key="7">
    <source>
        <dbReference type="Pfam" id="PF02749"/>
    </source>
</evidence>
<dbReference type="Proteomes" id="UP000191116">
    <property type="component" value="Unassembled WGS sequence"/>
</dbReference>
<dbReference type="InterPro" id="IPR022412">
    <property type="entry name" value="Quinolinate_PRibosylTrfase_N"/>
</dbReference>